<dbReference type="InterPro" id="IPR002100">
    <property type="entry name" value="TF_MADSbox"/>
</dbReference>
<organism evidence="7 8">
    <name type="scientific">Zingiber officinale</name>
    <name type="common">Ginger</name>
    <name type="synonym">Amomum zingiber</name>
    <dbReference type="NCBI Taxonomy" id="94328"/>
    <lineage>
        <taxon>Eukaryota</taxon>
        <taxon>Viridiplantae</taxon>
        <taxon>Streptophyta</taxon>
        <taxon>Embryophyta</taxon>
        <taxon>Tracheophyta</taxon>
        <taxon>Spermatophyta</taxon>
        <taxon>Magnoliopsida</taxon>
        <taxon>Liliopsida</taxon>
        <taxon>Zingiberales</taxon>
        <taxon>Zingiberaceae</taxon>
        <taxon>Zingiber</taxon>
    </lineage>
</organism>
<keyword evidence="2" id="KW-0805">Transcription regulation</keyword>
<dbReference type="InterPro" id="IPR050142">
    <property type="entry name" value="MADS-box/MEF2_TF"/>
</dbReference>
<feature type="domain" description="MADS-box" evidence="6">
    <location>
        <begin position="1"/>
        <end position="45"/>
    </location>
</feature>
<dbReference type="PROSITE" id="PS50066">
    <property type="entry name" value="MADS_BOX_2"/>
    <property type="match status" value="1"/>
</dbReference>
<evidence type="ECO:0000256" key="2">
    <source>
        <dbReference type="ARBA" id="ARBA00023015"/>
    </source>
</evidence>
<comment type="caution">
    <text evidence="7">The sequence shown here is derived from an EMBL/GenBank/DDBJ whole genome shotgun (WGS) entry which is preliminary data.</text>
</comment>
<dbReference type="AlphaFoldDB" id="A0A8J5H5A7"/>
<dbReference type="SUPFAM" id="SSF55455">
    <property type="entry name" value="SRF-like"/>
    <property type="match status" value="1"/>
</dbReference>
<evidence type="ECO:0000313" key="7">
    <source>
        <dbReference type="EMBL" id="KAG6520805.1"/>
    </source>
</evidence>
<dbReference type="GO" id="GO:0005634">
    <property type="term" value="C:nucleus"/>
    <property type="evidence" value="ECO:0007669"/>
    <property type="project" value="UniProtKB-SubCell"/>
</dbReference>
<name>A0A8J5H5A7_ZINOF</name>
<evidence type="ECO:0000256" key="4">
    <source>
        <dbReference type="ARBA" id="ARBA00023163"/>
    </source>
</evidence>
<keyword evidence="5" id="KW-0539">Nucleus</keyword>
<dbReference type="PRINTS" id="PR00404">
    <property type="entry name" value="MADSDOMAIN"/>
</dbReference>
<dbReference type="Pfam" id="PF00319">
    <property type="entry name" value="SRF-TF"/>
    <property type="match status" value="1"/>
</dbReference>
<reference evidence="7 8" key="1">
    <citation type="submission" date="2020-08" db="EMBL/GenBank/DDBJ databases">
        <title>Plant Genome Project.</title>
        <authorList>
            <person name="Zhang R.-G."/>
        </authorList>
    </citation>
    <scope>NUCLEOTIDE SEQUENCE [LARGE SCALE GENOMIC DNA]</scope>
    <source>
        <tissue evidence="7">Rhizome</tissue>
    </source>
</reference>
<keyword evidence="8" id="KW-1185">Reference proteome</keyword>
<gene>
    <name evidence="7" type="ORF">ZIOFF_017866</name>
</gene>
<protein>
    <recommendedName>
        <fullName evidence="6">MADS-box domain-containing protein</fullName>
    </recommendedName>
</protein>
<comment type="subcellular location">
    <subcellularLocation>
        <location evidence="1">Nucleus</location>
    </subcellularLocation>
</comment>
<evidence type="ECO:0000313" key="8">
    <source>
        <dbReference type="Proteomes" id="UP000734854"/>
    </source>
</evidence>
<dbReference type="InterPro" id="IPR036879">
    <property type="entry name" value="TF_MADSbox_sf"/>
</dbReference>
<accession>A0A8J5H5A7</accession>
<proteinExistence type="predicted"/>
<dbReference type="Proteomes" id="UP000734854">
    <property type="component" value="Unassembled WGS sequence"/>
</dbReference>
<evidence type="ECO:0000256" key="5">
    <source>
        <dbReference type="ARBA" id="ARBA00023242"/>
    </source>
</evidence>
<evidence type="ECO:0000259" key="6">
    <source>
        <dbReference type="PROSITE" id="PS50066"/>
    </source>
</evidence>
<dbReference type="Gene3D" id="3.40.1810.10">
    <property type="entry name" value="Transcription factor, MADS-box"/>
    <property type="match status" value="1"/>
</dbReference>
<dbReference type="PANTHER" id="PTHR48019">
    <property type="entry name" value="SERUM RESPONSE FACTOR HOMOLOG"/>
    <property type="match status" value="1"/>
</dbReference>
<dbReference type="EMBL" id="JACMSC010000005">
    <property type="protein sequence ID" value="KAG6520805.1"/>
    <property type="molecule type" value="Genomic_DNA"/>
</dbReference>
<dbReference type="GO" id="GO:0003677">
    <property type="term" value="F:DNA binding"/>
    <property type="evidence" value="ECO:0007669"/>
    <property type="project" value="UniProtKB-KW"/>
</dbReference>
<evidence type="ECO:0000256" key="1">
    <source>
        <dbReference type="ARBA" id="ARBA00004123"/>
    </source>
</evidence>
<keyword evidence="3" id="KW-0238">DNA-binding</keyword>
<sequence length="114" mass="13125">MGRGKIEIKLIENTTNRQVTFCKRRNDLLKKAYELSVLCEAEVKITCMFLSLVENKVLSIRQLYRISTMYWDDKYGTQSVTSEGCRHTHRPTRATGPAAHDYKAKLEVTARLVS</sequence>
<dbReference type="SMART" id="SM00432">
    <property type="entry name" value="MADS"/>
    <property type="match status" value="1"/>
</dbReference>
<evidence type="ECO:0000256" key="3">
    <source>
        <dbReference type="ARBA" id="ARBA00023125"/>
    </source>
</evidence>
<keyword evidence="4" id="KW-0804">Transcription</keyword>
<dbReference type="GO" id="GO:0046983">
    <property type="term" value="F:protein dimerization activity"/>
    <property type="evidence" value="ECO:0007669"/>
    <property type="project" value="InterPro"/>
</dbReference>